<evidence type="ECO:0000313" key="2">
    <source>
        <dbReference type="Proteomes" id="UP000316416"/>
    </source>
</evidence>
<proteinExistence type="predicted"/>
<evidence type="ECO:0000313" key="1">
    <source>
        <dbReference type="EMBL" id="QPG56345.1"/>
    </source>
</evidence>
<accession>A0ABX6V1E5</accession>
<dbReference type="Proteomes" id="UP000316416">
    <property type="component" value="Chromosome"/>
</dbReference>
<gene>
    <name evidence="1" type="ORF">FM038_002105</name>
</gene>
<name>A0ABX6V1E5_9GAMM</name>
<keyword evidence="2" id="KW-1185">Reference proteome</keyword>
<dbReference type="EMBL" id="CP045503">
    <property type="protein sequence ID" value="QPG56345.1"/>
    <property type="molecule type" value="Genomic_DNA"/>
</dbReference>
<sequence length="81" mass="9389">MQIAQQLQDRRTSPIQQSEHWQLMNAEQKMALYSLHRFGYRLLFVRHLPSGPLAIIAQQDQLASICSNGNVDYHPSVQLRD</sequence>
<organism evidence="1 2">
    <name type="scientific">Shewanella eurypsychrophilus</name>
    <dbReference type="NCBI Taxonomy" id="2593656"/>
    <lineage>
        <taxon>Bacteria</taxon>
        <taxon>Pseudomonadati</taxon>
        <taxon>Pseudomonadota</taxon>
        <taxon>Gammaproteobacteria</taxon>
        <taxon>Alteromonadales</taxon>
        <taxon>Shewanellaceae</taxon>
        <taxon>Shewanella</taxon>
    </lineage>
</organism>
<dbReference type="RefSeq" id="WP_142871732.1">
    <property type="nucleotide sequence ID" value="NZ_CP045503.2"/>
</dbReference>
<reference evidence="1" key="1">
    <citation type="submission" date="2021-07" db="EMBL/GenBank/DDBJ databases">
        <title>Shewanella sp. YLB-07 whole genome sequence.</title>
        <authorList>
            <person name="Yu L."/>
        </authorList>
    </citation>
    <scope>NUCLEOTIDE SEQUENCE</scope>
    <source>
        <strain evidence="1">YLB-08</strain>
    </source>
</reference>
<protein>
    <submittedName>
        <fullName evidence="1">Uncharacterized protein</fullName>
    </submittedName>
</protein>